<dbReference type="EMBL" id="KZ824960">
    <property type="protein sequence ID" value="RAH69405.1"/>
    <property type="molecule type" value="Genomic_DNA"/>
</dbReference>
<organism evidence="1 2">
    <name type="scientific">Aspergillus aculeatinus CBS 121060</name>
    <dbReference type="NCBI Taxonomy" id="1448322"/>
    <lineage>
        <taxon>Eukaryota</taxon>
        <taxon>Fungi</taxon>
        <taxon>Dikarya</taxon>
        <taxon>Ascomycota</taxon>
        <taxon>Pezizomycotina</taxon>
        <taxon>Eurotiomycetes</taxon>
        <taxon>Eurotiomycetidae</taxon>
        <taxon>Eurotiales</taxon>
        <taxon>Aspergillaceae</taxon>
        <taxon>Aspergillus</taxon>
        <taxon>Aspergillus subgen. Circumdati</taxon>
    </lineage>
</organism>
<evidence type="ECO:0000313" key="1">
    <source>
        <dbReference type="EMBL" id="RAH69405.1"/>
    </source>
</evidence>
<protein>
    <submittedName>
        <fullName evidence="1">Uncharacterized protein</fullName>
    </submittedName>
</protein>
<accession>A0ACD1H744</accession>
<name>A0ACD1H744_9EURO</name>
<dbReference type="Proteomes" id="UP000249661">
    <property type="component" value="Unassembled WGS sequence"/>
</dbReference>
<gene>
    <name evidence="1" type="ORF">BO66DRAFT_101036</name>
</gene>
<proteinExistence type="predicted"/>
<keyword evidence="2" id="KW-1185">Reference proteome</keyword>
<sequence length="266" mass="29204">MQQFEQHEHDHRHLLGKTLLISTSLALLSYGRAVATSITDDSHTFPSPLNILSLYIATLLIPAFIYWMHRQTRFSRPALISNTLWTNLPITSICITVFLLWGTLNPGEQLTALCLQNVRDVSALTSSLHFLPAPICGLLMTIAIGALLPHLPLCRRSRRLSRQRNRAPTPRNAMPHRRTRLQGWRLPGDGAEPAGGGSHVHDRQPSDDGGVSGQDAGPRRWGAQHPGAGGEERGDRDVSSAREASPWAGWCGARGIHAGISRRVVV</sequence>
<evidence type="ECO:0000313" key="2">
    <source>
        <dbReference type="Proteomes" id="UP000249661"/>
    </source>
</evidence>
<reference evidence="1" key="1">
    <citation type="submission" date="2018-02" db="EMBL/GenBank/DDBJ databases">
        <title>The genomes of Aspergillus section Nigri reveals drivers in fungal speciation.</title>
        <authorList>
            <consortium name="DOE Joint Genome Institute"/>
            <person name="Vesth T.C."/>
            <person name="Nybo J."/>
            <person name="Theobald S."/>
            <person name="Brandl J."/>
            <person name="Frisvad J.C."/>
            <person name="Nielsen K.F."/>
            <person name="Lyhne E.K."/>
            <person name="Kogle M.E."/>
            <person name="Kuo A."/>
            <person name="Riley R."/>
            <person name="Clum A."/>
            <person name="Nolan M."/>
            <person name="Lipzen A."/>
            <person name="Salamov A."/>
            <person name="Henrissat B."/>
            <person name="Wiebenga A."/>
            <person name="De vries R.P."/>
            <person name="Grigoriev I.V."/>
            <person name="Mortensen U.H."/>
            <person name="Andersen M.R."/>
            <person name="Baker S.E."/>
        </authorList>
    </citation>
    <scope>NUCLEOTIDE SEQUENCE</scope>
    <source>
        <strain evidence="1">CBS 121060</strain>
    </source>
</reference>